<keyword evidence="1" id="KW-0812">Transmembrane</keyword>
<feature type="transmembrane region" description="Helical" evidence="1">
    <location>
        <begin position="21"/>
        <end position="54"/>
    </location>
</feature>
<organism evidence="2 3">
    <name type="scientific">Polarella glacialis</name>
    <name type="common">Dinoflagellate</name>
    <dbReference type="NCBI Taxonomy" id="89957"/>
    <lineage>
        <taxon>Eukaryota</taxon>
        <taxon>Sar</taxon>
        <taxon>Alveolata</taxon>
        <taxon>Dinophyceae</taxon>
        <taxon>Suessiales</taxon>
        <taxon>Suessiaceae</taxon>
        <taxon>Polarella</taxon>
    </lineage>
</organism>
<dbReference type="AlphaFoldDB" id="A0A813KWQ7"/>
<evidence type="ECO:0000256" key="1">
    <source>
        <dbReference type="SAM" id="Phobius"/>
    </source>
</evidence>
<accession>A0A813KWQ7</accession>
<comment type="caution">
    <text evidence="2">The sequence shown here is derived from an EMBL/GenBank/DDBJ whole genome shotgun (WGS) entry which is preliminary data.</text>
</comment>
<name>A0A813KWQ7_POLGL</name>
<keyword evidence="1" id="KW-1133">Transmembrane helix</keyword>
<reference evidence="2" key="1">
    <citation type="submission" date="2021-02" db="EMBL/GenBank/DDBJ databases">
        <authorList>
            <person name="Dougan E. K."/>
            <person name="Rhodes N."/>
            <person name="Thang M."/>
            <person name="Chan C."/>
        </authorList>
    </citation>
    <scope>NUCLEOTIDE SEQUENCE</scope>
</reference>
<dbReference type="Proteomes" id="UP000626109">
    <property type="component" value="Unassembled WGS sequence"/>
</dbReference>
<feature type="transmembrane region" description="Helical" evidence="1">
    <location>
        <begin position="69"/>
        <end position="93"/>
    </location>
</feature>
<keyword evidence="1" id="KW-0472">Membrane</keyword>
<protein>
    <submittedName>
        <fullName evidence="2">Uncharacterized protein</fullName>
    </submittedName>
</protein>
<dbReference type="EMBL" id="CAJNNW010031944">
    <property type="protein sequence ID" value="CAE8710122.1"/>
    <property type="molecule type" value="Genomic_DNA"/>
</dbReference>
<sequence>MMRISLRAFITLGDLYNRCCLWLLVGLLCSLLLLLFLCLVMLLLLFLLLVVVVVLFYVPLSHMHVVSRALMGLAVVGVVVVVVVVVFAVAVAVATEKYDCLRECIRQLC</sequence>
<evidence type="ECO:0000313" key="3">
    <source>
        <dbReference type="Proteomes" id="UP000626109"/>
    </source>
</evidence>
<gene>
    <name evidence="2" type="ORF">PGLA2088_LOCUS35800</name>
</gene>
<proteinExistence type="predicted"/>
<evidence type="ECO:0000313" key="2">
    <source>
        <dbReference type="EMBL" id="CAE8710122.1"/>
    </source>
</evidence>